<dbReference type="PANTHER" id="PTHR30576">
    <property type="entry name" value="COLANIC BIOSYNTHESIS UDP-GLUCOSE LIPID CARRIER TRANSFERASE"/>
    <property type="match status" value="1"/>
</dbReference>
<comment type="similarity">
    <text evidence="2">Belongs to the bacterial sugar transferase family.</text>
</comment>
<feature type="transmembrane region" description="Helical" evidence="7">
    <location>
        <begin position="118"/>
        <end position="136"/>
    </location>
</feature>
<keyword evidence="10" id="KW-1185">Reference proteome</keyword>
<dbReference type="Pfam" id="PF13727">
    <property type="entry name" value="CoA_binding_3"/>
    <property type="match status" value="1"/>
</dbReference>
<dbReference type="Proteomes" id="UP000231586">
    <property type="component" value="Unassembled WGS sequence"/>
</dbReference>
<name>A0A2M8WSY7_9MICO</name>
<comment type="caution">
    <text evidence="9">The sequence shown here is derived from an EMBL/GenBank/DDBJ whole genome shotgun (WGS) entry which is preliminary data.</text>
</comment>
<dbReference type="GO" id="GO:0016020">
    <property type="term" value="C:membrane"/>
    <property type="evidence" value="ECO:0007669"/>
    <property type="project" value="UniProtKB-SubCell"/>
</dbReference>
<evidence type="ECO:0000256" key="4">
    <source>
        <dbReference type="ARBA" id="ARBA00022692"/>
    </source>
</evidence>
<keyword evidence="4 7" id="KW-0812">Transmembrane</keyword>
<proteinExistence type="inferred from homology"/>
<feature type="transmembrane region" description="Helical" evidence="7">
    <location>
        <begin position="44"/>
        <end position="62"/>
    </location>
</feature>
<feature type="transmembrane region" description="Helical" evidence="7">
    <location>
        <begin position="315"/>
        <end position="336"/>
    </location>
</feature>
<dbReference type="Pfam" id="PF02397">
    <property type="entry name" value="Bac_transf"/>
    <property type="match status" value="1"/>
</dbReference>
<keyword evidence="3 9" id="KW-0808">Transferase</keyword>
<dbReference type="EMBL" id="PGTZ01000007">
    <property type="protein sequence ID" value="PJI94008.1"/>
    <property type="molecule type" value="Genomic_DNA"/>
</dbReference>
<feature type="transmembrane region" description="Helical" evidence="7">
    <location>
        <begin position="142"/>
        <end position="160"/>
    </location>
</feature>
<evidence type="ECO:0000256" key="5">
    <source>
        <dbReference type="ARBA" id="ARBA00022989"/>
    </source>
</evidence>
<gene>
    <name evidence="9" type="ORF">CLV34_1491</name>
</gene>
<evidence type="ECO:0000313" key="10">
    <source>
        <dbReference type="Proteomes" id="UP000231586"/>
    </source>
</evidence>
<keyword evidence="5 7" id="KW-1133">Transmembrane helix</keyword>
<feature type="transmembrane region" description="Helical" evidence="7">
    <location>
        <begin position="77"/>
        <end position="97"/>
    </location>
</feature>
<dbReference type="InterPro" id="IPR017475">
    <property type="entry name" value="EPS_sugar_tfrase"/>
</dbReference>
<sequence>MAGTVAERLGTVPGRTEARRRARVRDASRDAAELRWHQSYRRRLLVSDTVAVIVSVVLSYLLHRNGLEAGRPNAGPVQNTLVAAAIALAWVGLLGYTKSRDPKILGSGPSEYQRVFGATWRMFATLAIVAFVVQYAPARGYIAIAAPIGLCALLVERYAWRQWLHRRRADGQCVSTVLAIGHREHVRELVRDLNTRPDSGYRVVGACVPVGEQPEGGDILGVPVVGDLFSAASVAQDVGVHTVAVTGADALTADVVRRLGWELEPSGVDLMLTAALTDVAGPRIMITPAENVALVHVEAPRFTGVRYWTKSTIEWLISFAGLVVLLPLLVVVGVAVKATSSGPVFFRQERVGRNGTVFPMFKFRSMRVGAESELSDLVTQNEGAGLLFKIRDDPRVTSVGRLLRRSSIDEIPQLFNVLRGDMSLVGPRPPLPSEVSAYEADVRRRLLVKPGMTGLWQTSGRSELSWEQSVRLDVYYVENWTLFGDLMILARTGKAVLQGRGAY</sequence>
<evidence type="ECO:0000256" key="7">
    <source>
        <dbReference type="SAM" id="Phobius"/>
    </source>
</evidence>
<feature type="domain" description="Bacterial sugar transferase" evidence="8">
    <location>
        <begin position="310"/>
        <end position="497"/>
    </location>
</feature>
<keyword evidence="6 7" id="KW-0472">Membrane</keyword>
<evidence type="ECO:0000259" key="8">
    <source>
        <dbReference type="Pfam" id="PF02397"/>
    </source>
</evidence>
<comment type="subcellular location">
    <subcellularLocation>
        <location evidence="1">Membrane</location>
        <topology evidence="1">Multi-pass membrane protein</topology>
    </subcellularLocation>
</comment>
<evidence type="ECO:0000256" key="3">
    <source>
        <dbReference type="ARBA" id="ARBA00022679"/>
    </source>
</evidence>
<accession>A0A2M8WSY7</accession>
<evidence type="ECO:0000313" key="9">
    <source>
        <dbReference type="EMBL" id="PJI94008.1"/>
    </source>
</evidence>
<dbReference type="PANTHER" id="PTHR30576:SF10">
    <property type="entry name" value="SLL5057 PROTEIN"/>
    <property type="match status" value="1"/>
</dbReference>
<dbReference type="NCBIfam" id="TIGR03025">
    <property type="entry name" value="EPS_sugtrans"/>
    <property type="match status" value="1"/>
</dbReference>
<evidence type="ECO:0000256" key="1">
    <source>
        <dbReference type="ARBA" id="ARBA00004141"/>
    </source>
</evidence>
<dbReference type="GO" id="GO:0016780">
    <property type="term" value="F:phosphotransferase activity, for other substituted phosphate groups"/>
    <property type="evidence" value="ECO:0007669"/>
    <property type="project" value="TreeGrafter"/>
</dbReference>
<dbReference type="InterPro" id="IPR003362">
    <property type="entry name" value="Bact_transf"/>
</dbReference>
<evidence type="ECO:0000256" key="6">
    <source>
        <dbReference type="ARBA" id="ARBA00023136"/>
    </source>
</evidence>
<evidence type="ECO:0000256" key="2">
    <source>
        <dbReference type="ARBA" id="ARBA00006464"/>
    </source>
</evidence>
<reference evidence="9 10" key="1">
    <citation type="submission" date="2017-11" db="EMBL/GenBank/DDBJ databases">
        <title>Genomic Encyclopedia of Archaeal and Bacterial Type Strains, Phase II (KMG-II): From Individual Species to Whole Genera.</title>
        <authorList>
            <person name="Goeker M."/>
        </authorList>
    </citation>
    <scope>NUCLEOTIDE SEQUENCE [LARGE SCALE GENOMIC DNA]</scope>
    <source>
        <strain evidence="9 10">DSM 22413</strain>
    </source>
</reference>
<protein>
    <submittedName>
        <fullName evidence="9">Undecaprenyl-phosphate galactose phosphotransferase WbaP/exopolysaccharide biosynthesis polyprenyl glycosylphosphotransferase</fullName>
    </submittedName>
</protein>
<dbReference type="AlphaFoldDB" id="A0A2M8WSY7"/>
<organism evidence="9 10">
    <name type="scientific">Luteimicrobium subarcticum</name>
    <dbReference type="NCBI Taxonomy" id="620910"/>
    <lineage>
        <taxon>Bacteria</taxon>
        <taxon>Bacillati</taxon>
        <taxon>Actinomycetota</taxon>
        <taxon>Actinomycetes</taxon>
        <taxon>Micrococcales</taxon>
        <taxon>Luteimicrobium</taxon>
    </lineage>
</organism>
<dbReference type="RefSeq" id="WP_245859082.1">
    <property type="nucleotide sequence ID" value="NZ_PGTZ01000007.1"/>
</dbReference>